<dbReference type="EMBL" id="DRYQ01000035">
    <property type="protein sequence ID" value="HHQ50258.1"/>
    <property type="molecule type" value="Genomic_DNA"/>
</dbReference>
<protein>
    <recommendedName>
        <fullName evidence="1">4Fe-4S ferredoxin-type domain-containing protein</fullName>
    </recommendedName>
</protein>
<evidence type="ECO:0000313" key="2">
    <source>
        <dbReference type="EMBL" id="HHQ50258.1"/>
    </source>
</evidence>
<dbReference type="Gene3D" id="3.50.50.60">
    <property type="entry name" value="FAD/NAD(P)-binding domain"/>
    <property type="match status" value="2"/>
</dbReference>
<dbReference type="InterPro" id="IPR017900">
    <property type="entry name" value="4Fe4S_Fe_S_CS"/>
</dbReference>
<reference evidence="2" key="1">
    <citation type="journal article" date="2020" name="mSystems">
        <title>Genome- and Community-Level Interaction Insights into Carbon Utilization and Element Cycling Functions of Hydrothermarchaeota in Hydrothermal Sediment.</title>
        <authorList>
            <person name="Zhou Z."/>
            <person name="Liu Y."/>
            <person name="Xu W."/>
            <person name="Pan J."/>
            <person name="Luo Z.H."/>
            <person name="Li M."/>
        </authorList>
    </citation>
    <scope>NUCLEOTIDE SEQUENCE [LARGE SCALE GENOMIC DNA]</scope>
    <source>
        <strain evidence="2">SpSt-1105</strain>
    </source>
</reference>
<evidence type="ECO:0000259" key="1">
    <source>
        <dbReference type="PROSITE" id="PS51379"/>
    </source>
</evidence>
<sequence length="550" mass="59893">MLRDFKLLDVVVKLKLGWGELRFAFLCREPAGSVKKRIAIVGAGAAGLTAAGYFACRGYEIDVYDKLPYPGGMMAFAIPRTRIPIDEVAEGWRDLEQSFGVKFYLKTKVVAGEGFDEGEEFVERRVDLLEVSNSYDAVVVATGTWRSRRLGVEGEDARNVTTALSFLYTRRLAEMGLAKPRVFHNAKKAVVIGAGLSAVDAVEECLSMGVSEVYLAYRRSAKEAPAGMHRIKELVARGAKLVELAQPKRVVVENGYARAVEFLKVQLGPPDETGRPRPVPIPGTEFTIEADLVIVAVGEVPTPPIYAGELAKYVDPSGRLSVGSDYRVPGTNIFAVGDVVTGPSKIGLAIEHALKAVRAIDSVLSGERVRVADMLKRVGPARKPVLEFALWSSDVAKSVCDFLSTYAEVGSEECLSMVPFLRVFDYSKCMGCETCNVVCNFIHDGRSYMRVRKTAEGLVFPTACLHCANAKCQASCKRDAIVRGSLGEVLIDMRKCNKCLDCLSACPVRAIRISRGDIVNCDLCLSLRQAGLSPACLSMCPSRAIKLVKR</sequence>
<name>A0A7J3Z6C1_9CREN</name>
<dbReference type="Pfam" id="PF07992">
    <property type="entry name" value="Pyr_redox_2"/>
    <property type="match status" value="1"/>
</dbReference>
<dbReference type="PROSITE" id="PS51379">
    <property type="entry name" value="4FE4S_FER_2"/>
    <property type="match status" value="1"/>
</dbReference>
<dbReference type="NCBIfam" id="NF009409">
    <property type="entry name" value="PRK12770.1"/>
    <property type="match status" value="1"/>
</dbReference>
<dbReference type="PRINTS" id="PR00368">
    <property type="entry name" value="FADPNR"/>
</dbReference>
<dbReference type="SUPFAM" id="SSF51971">
    <property type="entry name" value="Nucleotide-binding domain"/>
    <property type="match status" value="2"/>
</dbReference>
<dbReference type="InterPro" id="IPR017896">
    <property type="entry name" value="4Fe4S_Fe-S-bd"/>
</dbReference>
<dbReference type="PROSITE" id="PS00198">
    <property type="entry name" value="4FE4S_FER_1"/>
    <property type="match status" value="1"/>
</dbReference>
<dbReference type="PANTHER" id="PTHR42783">
    <property type="entry name" value="GLUTAMATE SYNTHASE [NADPH] SMALL CHAIN"/>
    <property type="match status" value="1"/>
</dbReference>
<dbReference type="Gene3D" id="3.30.70.20">
    <property type="match status" value="2"/>
</dbReference>
<organism evidence="2">
    <name type="scientific">Ignisphaera aggregans</name>
    <dbReference type="NCBI Taxonomy" id="334771"/>
    <lineage>
        <taxon>Archaea</taxon>
        <taxon>Thermoproteota</taxon>
        <taxon>Thermoprotei</taxon>
        <taxon>Desulfurococcales</taxon>
        <taxon>Desulfurococcaceae</taxon>
        <taxon>Ignisphaera</taxon>
    </lineage>
</organism>
<dbReference type="PRINTS" id="PR00411">
    <property type="entry name" value="PNDRDTASEI"/>
</dbReference>
<dbReference type="InterPro" id="IPR023753">
    <property type="entry name" value="FAD/NAD-binding_dom"/>
</dbReference>
<accession>A0A7J3Z6C1</accession>
<proteinExistence type="predicted"/>
<feature type="domain" description="4Fe-4S ferredoxin-type" evidence="1">
    <location>
        <begin position="487"/>
        <end position="516"/>
    </location>
</feature>
<dbReference type="PANTHER" id="PTHR42783:SF3">
    <property type="entry name" value="GLUTAMATE SYNTHASE [NADPH] SMALL CHAIN-RELATED"/>
    <property type="match status" value="1"/>
</dbReference>
<dbReference type="InterPro" id="IPR036188">
    <property type="entry name" value="FAD/NAD-bd_sf"/>
</dbReference>
<dbReference type="CDD" id="cd04410">
    <property type="entry name" value="DMSOR_beta-like"/>
    <property type="match status" value="1"/>
</dbReference>
<dbReference type="Pfam" id="PF13247">
    <property type="entry name" value="Fer4_11"/>
    <property type="match status" value="1"/>
</dbReference>
<gene>
    <name evidence="2" type="ORF">ENM66_02780</name>
</gene>
<dbReference type="GO" id="GO:0016491">
    <property type="term" value="F:oxidoreductase activity"/>
    <property type="evidence" value="ECO:0007669"/>
    <property type="project" value="InterPro"/>
</dbReference>
<dbReference type="AlphaFoldDB" id="A0A7J3Z6C1"/>
<dbReference type="SUPFAM" id="SSF54862">
    <property type="entry name" value="4Fe-4S ferredoxins"/>
    <property type="match status" value="1"/>
</dbReference>
<comment type="caution">
    <text evidence="2">The sequence shown here is derived from an EMBL/GenBank/DDBJ whole genome shotgun (WGS) entry which is preliminary data.</text>
</comment>